<feature type="transmembrane region" description="Helical" evidence="1">
    <location>
        <begin position="553"/>
        <end position="574"/>
    </location>
</feature>
<accession>A0ABT8KZU6</accession>
<feature type="transmembrane region" description="Helical" evidence="1">
    <location>
        <begin position="748"/>
        <end position="767"/>
    </location>
</feature>
<evidence type="ECO:0000313" key="3">
    <source>
        <dbReference type="Proteomes" id="UP001172083"/>
    </source>
</evidence>
<feature type="transmembrane region" description="Helical" evidence="1">
    <location>
        <begin position="240"/>
        <end position="264"/>
    </location>
</feature>
<feature type="transmembrane region" description="Helical" evidence="1">
    <location>
        <begin position="941"/>
        <end position="963"/>
    </location>
</feature>
<sequence>MKLIKPVSLPSTWSVLTVVLLAIIFCYYYFVIVKEKEDYLVGRNFRVLNRINDNLNKTNNNLIKNARNIFDYSKSTTQPAENGNNLAYLYKAYGTDIINATYHQLSPANEDATGRVDHSDIIYYDDQHYLDYNLPTRARDSAYYSLSFRFPFRSLIDQSLVKDVFEEFLVIHNGESIFNSSPVILNKNRIDSLLQNNISKLSIDGKSYKTFTQPSIMKIDGKELYLIGLTGSKKFNNEKYSISVIAVIIIFLIFFLLALGYPFFKLRLIGPLERIIAGDVIQALVSFVLGSSVLTIVAISVLGHFEGNHGRVSKELNELSRQINDSLDFELKEEILPQLATINRQLEANDVLPNRKIDNLDLSNFTYKNIELVFWMNAQGLQKEKWSATALNTPFIDVSKRDYFKRIINGNFWRKDKYNYYLQSIKSWNTGKNYAVVSTPSPLKGLPVSAVSVELHSLNKALLPYGFGFAIIDERGEVWFHSDEHKNLQENFIEECDQNEDLRALLFSKRSGQIDAKYHGSNFFMQVSPVKDTSLTLVTFADMGYYRVPFDQIISLTFLLNLFLFVFIFLLFFGSRVVDFYPRKLASNNFDFTLFRPTVNRSFRYIFGICINAFNLLILISLTRIFYATPALVIFLLVTSCLYQVMFLYFIMKKDSFARLWLYRKLFPQNKNLVYDDQIDGFLIVVSSLIVAVNLFAFFFLIDEVSEAVKIIAYQGIQALFFVAMFFENKMPKIKYRYLKLVFKNYKTNHNLFFVSSIIFISVFPAYKFYQIANDYELDHFIKHAQIQLANDVHDRNQWIENKFANRNGIEEKDLEKFRKRGLFVKNFYQTELIDKIPDQSKFVRGTDFDSIFSYLRIPYHQIIKDTKYLKLHSDSINHLATFYLFNEFGDKQGYSFLKNDRVAEKIILNYVSHDHVSDTLKLASTPNRIHFSDMKIFDSYLITITLVLSGIIFFFILFKFGLRRYLGTDIRQNRLSSKFDTELIGNWFENKNLFIIVPPYTKKETLENKLTKWISLNGESGGKADRANALKPLDLAEHPAKEGYDAFIKEMDGNPEEGSTCILYHLESTIRSREDRDMFMDFLEKLIYHKKVCSVIITSLHHTRKIQELIHESEQSDLKEFEVKLRFARWKMILSGFWKVYYPFQSKSNRKFKRQTEPLILASHDLLEYELSASEYLETIKSSLGQSNLYKMEAPVNSDRQTISFKEDIILKVQSLAGNYYHALWSSCSKTEKYAMYDLAVDGLVNTKNREAIYMLMNKGILIKRGTLKFMNESFRNFILTIINPDDEFKMQMEINRVGTWAKFRTPILLIIIGAAFFIAFTQEAVFNKILAGSTSVLALVPLVLKLNTILGARAIKSDKLD</sequence>
<keyword evidence="3" id="KW-1185">Reference proteome</keyword>
<dbReference type="RefSeq" id="WP_346756296.1">
    <property type="nucleotide sequence ID" value="NZ_JAUJEB010000001.1"/>
</dbReference>
<feature type="transmembrane region" description="Helical" evidence="1">
    <location>
        <begin position="708"/>
        <end position="727"/>
    </location>
</feature>
<reference evidence="2" key="1">
    <citation type="submission" date="2023-06" db="EMBL/GenBank/DDBJ databases">
        <title>Genomic of Agaribacillus aureum.</title>
        <authorList>
            <person name="Wang G."/>
        </authorList>
    </citation>
    <scope>NUCLEOTIDE SEQUENCE</scope>
    <source>
        <strain evidence="2">BMA12</strain>
    </source>
</reference>
<name>A0ABT8KZU6_9BACT</name>
<feature type="transmembrane region" description="Helical" evidence="1">
    <location>
        <begin position="12"/>
        <end position="30"/>
    </location>
</feature>
<feature type="transmembrane region" description="Helical" evidence="1">
    <location>
        <begin position="681"/>
        <end position="702"/>
    </location>
</feature>
<keyword evidence="1" id="KW-0812">Transmembrane</keyword>
<feature type="transmembrane region" description="Helical" evidence="1">
    <location>
        <begin position="605"/>
        <end position="627"/>
    </location>
</feature>
<feature type="transmembrane region" description="Helical" evidence="1">
    <location>
        <begin position="1301"/>
        <end position="1321"/>
    </location>
</feature>
<evidence type="ECO:0000256" key="1">
    <source>
        <dbReference type="SAM" id="Phobius"/>
    </source>
</evidence>
<protein>
    <submittedName>
        <fullName evidence="2">Cache domain-containing protein</fullName>
    </submittedName>
</protein>
<dbReference type="Proteomes" id="UP001172083">
    <property type="component" value="Unassembled WGS sequence"/>
</dbReference>
<evidence type="ECO:0000313" key="2">
    <source>
        <dbReference type="EMBL" id="MDN5210959.1"/>
    </source>
</evidence>
<organism evidence="2 3">
    <name type="scientific">Agaribacillus aureus</name>
    <dbReference type="NCBI Taxonomy" id="3051825"/>
    <lineage>
        <taxon>Bacteria</taxon>
        <taxon>Pseudomonadati</taxon>
        <taxon>Bacteroidota</taxon>
        <taxon>Cytophagia</taxon>
        <taxon>Cytophagales</taxon>
        <taxon>Splendidivirgaceae</taxon>
        <taxon>Agaribacillus</taxon>
    </lineage>
</organism>
<keyword evidence="1" id="KW-1133">Transmembrane helix</keyword>
<keyword evidence="1" id="KW-0472">Membrane</keyword>
<proteinExistence type="predicted"/>
<gene>
    <name evidence="2" type="ORF">QQ020_02830</name>
</gene>
<dbReference type="EMBL" id="JAUJEB010000001">
    <property type="protein sequence ID" value="MDN5210959.1"/>
    <property type="molecule type" value="Genomic_DNA"/>
</dbReference>
<feature type="transmembrane region" description="Helical" evidence="1">
    <location>
        <begin position="1327"/>
        <end position="1346"/>
    </location>
</feature>
<feature type="transmembrane region" description="Helical" evidence="1">
    <location>
        <begin position="633"/>
        <end position="652"/>
    </location>
</feature>
<comment type="caution">
    <text evidence="2">The sequence shown here is derived from an EMBL/GenBank/DDBJ whole genome shotgun (WGS) entry which is preliminary data.</text>
</comment>